<reference evidence="1" key="1">
    <citation type="submission" date="2021-03" db="EMBL/GenBank/DDBJ databases">
        <title>Antimicrobial resistance genes in bacteria isolated from Japanese honey, and their potential for conferring macrolide and lincosamide resistance in the American foulbrood pathogen Paenibacillus larvae.</title>
        <authorList>
            <person name="Okamoto M."/>
            <person name="Kumagai M."/>
            <person name="Kanamori H."/>
            <person name="Takamatsu D."/>
        </authorList>
    </citation>
    <scope>NUCLEOTIDE SEQUENCE</scope>
    <source>
        <strain evidence="1">J27TS8</strain>
    </source>
</reference>
<gene>
    <name evidence="1" type="ORF">J27TS8_19740</name>
</gene>
<comment type="caution">
    <text evidence="1">The sequence shown here is derived from an EMBL/GenBank/DDBJ whole genome shotgun (WGS) entry which is preliminary data.</text>
</comment>
<protein>
    <recommendedName>
        <fullName evidence="3">Sporulation protein</fullName>
    </recommendedName>
</protein>
<evidence type="ECO:0008006" key="3">
    <source>
        <dbReference type="Google" id="ProtNLM"/>
    </source>
</evidence>
<dbReference type="EMBL" id="BORC01000003">
    <property type="protein sequence ID" value="GIN61981.1"/>
    <property type="molecule type" value="Genomic_DNA"/>
</dbReference>
<dbReference type="AlphaFoldDB" id="A0A919WHV0"/>
<accession>A0A919WHV0</accession>
<dbReference type="Pfam" id="PF17334">
    <property type="entry name" value="CsgA"/>
    <property type="match status" value="1"/>
</dbReference>
<proteinExistence type="predicted"/>
<evidence type="ECO:0000313" key="1">
    <source>
        <dbReference type="EMBL" id="GIN61981.1"/>
    </source>
</evidence>
<keyword evidence="2" id="KW-1185">Reference proteome</keyword>
<evidence type="ECO:0000313" key="2">
    <source>
        <dbReference type="Proteomes" id="UP000682111"/>
    </source>
</evidence>
<organism evidence="1 2">
    <name type="scientific">Robertmurraya siralis</name>
    <dbReference type="NCBI Taxonomy" id="77777"/>
    <lineage>
        <taxon>Bacteria</taxon>
        <taxon>Bacillati</taxon>
        <taxon>Bacillota</taxon>
        <taxon>Bacilli</taxon>
        <taxon>Bacillales</taxon>
        <taxon>Bacillaceae</taxon>
        <taxon>Robertmurraya</taxon>
    </lineage>
</organism>
<dbReference type="InterPro" id="IPR020255">
    <property type="entry name" value="CsgA"/>
</dbReference>
<name>A0A919WHV0_9BACI</name>
<dbReference type="RefSeq" id="WP_235879452.1">
    <property type="nucleotide sequence ID" value="NZ_BORC01000003.1"/>
</dbReference>
<sequence length="94" mass="11273">MKRDCERNDICMNQSLGYLKEILSNYTDRSDLCKEIYAMIKRNDFISEESFVQELTSEQIDYLNKILPDEINHAREVNDSKRVEQLNEIFELLY</sequence>
<dbReference type="Proteomes" id="UP000682111">
    <property type="component" value="Unassembled WGS sequence"/>
</dbReference>